<accession>A0A210QMF0</accession>
<dbReference type="EMBL" id="NEDP02002904">
    <property type="protein sequence ID" value="OWF49881.1"/>
    <property type="molecule type" value="Genomic_DNA"/>
</dbReference>
<dbReference type="Proteomes" id="UP000242188">
    <property type="component" value="Unassembled WGS sequence"/>
</dbReference>
<evidence type="ECO:0000313" key="1">
    <source>
        <dbReference type="EMBL" id="OWF49881.1"/>
    </source>
</evidence>
<reference evidence="1 2" key="1">
    <citation type="journal article" date="2017" name="Nat. Ecol. Evol.">
        <title>Scallop genome provides insights into evolution of bilaterian karyotype and development.</title>
        <authorList>
            <person name="Wang S."/>
            <person name="Zhang J."/>
            <person name="Jiao W."/>
            <person name="Li J."/>
            <person name="Xun X."/>
            <person name="Sun Y."/>
            <person name="Guo X."/>
            <person name="Huan P."/>
            <person name="Dong B."/>
            <person name="Zhang L."/>
            <person name="Hu X."/>
            <person name="Sun X."/>
            <person name="Wang J."/>
            <person name="Zhao C."/>
            <person name="Wang Y."/>
            <person name="Wang D."/>
            <person name="Huang X."/>
            <person name="Wang R."/>
            <person name="Lv J."/>
            <person name="Li Y."/>
            <person name="Zhang Z."/>
            <person name="Liu B."/>
            <person name="Lu W."/>
            <person name="Hui Y."/>
            <person name="Liang J."/>
            <person name="Zhou Z."/>
            <person name="Hou R."/>
            <person name="Li X."/>
            <person name="Liu Y."/>
            <person name="Li H."/>
            <person name="Ning X."/>
            <person name="Lin Y."/>
            <person name="Zhao L."/>
            <person name="Xing Q."/>
            <person name="Dou J."/>
            <person name="Li Y."/>
            <person name="Mao J."/>
            <person name="Guo H."/>
            <person name="Dou H."/>
            <person name="Li T."/>
            <person name="Mu C."/>
            <person name="Jiang W."/>
            <person name="Fu Q."/>
            <person name="Fu X."/>
            <person name="Miao Y."/>
            <person name="Liu J."/>
            <person name="Yu Q."/>
            <person name="Li R."/>
            <person name="Liao H."/>
            <person name="Li X."/>
            <person name="Kong Y."/>
            <person name="Jiang Z."/>
            <person name="Chourrout D."/>
            <person name="Li R."/>
            <person name="Bao Z."/>
        </authorList>
    </citation>
    <scope>NUCLEOTIDE SEQUENCE [LARGE SCALE GENOMIC DNA]</scope>
    <source>
        <strain evidence="1 2">PY_sf001</strain>
    </source>
</reference>
<sequence length="107" mass="12273">MYDNLHGIDIMTDARHGLRKNAKDSSVVAIGEQTHKVLECIHVTKSDDIVSQRHERFGTEKLYQYFDAQDVSINVHTHDMNLSINKFVKDNQPLTVNQDVYGMQSNL</sequence>
<proteinExistence type="predicted"/>
<gene>
    <name evidence="1" type="ORF">KP79_PYT13511</name>
</gene>
<comment type="caution">
    <text evidence="1">The sequence shown here is derived from an EMBL/GenBank/DDBJ whole genome shotgun (WGS) entry which is preliminary data.</text>
</comment>
<organism evidence="1 2">
    <name type="scientific">Mizuhopecten yessoensis</name>
    <name type="common">Japanese scallop</name>
    <name type="synonym">Patinopecten yessoensis</name>
    <dbReference type="NCBI Taxonomy" id="6573"/>
    <lineage>
        <taxon>Eukaryota</taxon>
        <taxon>Metazoa</taxon>
        <taxon>Spiralia</taxon>
        <taxon>Lophotrochozoa</taxon>
        <taxon>Mollusca</taxon>
        <taxon>Bivalvia</taxon>
        <taxon>Autobranchia</taxon>
        <taxon>Pteriomorphia</taxon>
        <taxon>Pectinida</taxon>
        <taxon>Pectinoidea</taxon>
        <taxon>Pectinidae</taxon>
        <taxon>Mizuhopecten</taxon>
    </lineage>
</organism>
<evidence type="ECO:0000313" key="2">
    <source>
        <dbReference type="Proteomes" id="UP000242188"/>
    </source>
</evidence>
<dbReference type="AlphaFoldDB" id="A0A210QMF0"/>
<protein>
    <submittedName>
        <fullName evidence="1">Uncharacterized protein</fullName>
    </submittedName>
</protein>
<name>A0A210QMF0_MIZYE</name>
<keyword evidence="2" id="KW-1185">Reference proteome</keyword>